<dbReference type="GO" id="GO:0003954">
    <property type="term" value="F:NADH dehydrogenase activity"/>
    <property type="evidence" value="ECO:0007669"/>
    <property type="project" value="TreeGrafter"/>
</dbReference>
<comment type="catalytic activity">
    <reaction evidence="13">
        <text>a ubiquinone + NADH + 5 H(+)(in) = a ubiquinol + NAD(+) + 4 H(+)(out)</text>
        <dbReference type="Rhea" id="RHEA:29091"/>
        <dbReference type="Rhea" id="RHEA-COMP:9565"/>
        <dbReference type="Rhea" id="RHEA-COMP:9566"/>
        <dbReference type="ChEBI" id="CHEBI:15378"/>
        <dbReference type="ChEBI" id="CHEBI:16389"/>
        <dbReference type="ChEBI" id="CHEBI:17976"/>
        <dbReference type="ChEBI" id="CHEBI:57540"/>
        <dbReference type="ChEBI" id="CHEBI:57945"/>
        <dbReference type="EC" id="7.1.1.2"/>
    </reaction>
</comment>
<gene>
    <name evidence="15" type="primary">nad1</name>
</gene>
<evidence type="ECO:0000256" key="4">
    <source>
        <dbReference type="ARBA" id="ARBA00021009"/>
    </source>
</evidence>
<comment type="function">
    <text evidence="1">Core subunit of the mitochondrial membrane respiratory chain NADH dehydrogenase (Complex I) that is believed to belong to the minimal assembly required for catalysis. Complex I functions in the transfer of electrons from NADH to the respiratory chain. The immediate electron acceptor for the enzyme is believed to be ubiquinone.</text>
</comment>
<dbReference type="EC" id="7.1.1.2" evidence="13"/>
<geneLocation type="mitochondrion" evidence="15"/>
<dbReference type="GO" id="GO:0005743">
    <property type="term" value="C:mitochondrial inner membrane"/>
    <property type="evidence" value="ECO:0007669"/>
    <property type="project" value="UniProtKB-SubCell"/>
</dbReference>
<dbReference type="PANTHER" id="PTHR11432">
    <property type="entry name" value="NADH DEHYDROGENASE SUBUNIT 1"/>
    <property type="match status" value="1"/>
</dbReference>
<evidence type="ECO:0000256" key="5">
    <source>
        <dbReference type="ARBA" id="ARBA00022448"/>
    </source>
</evidence>
<dbReference type="PROSITE" id="PS00667">
    <property type="entry name" value="COMPLEX1_ND1_1"/>
    <property type="match status" value="1"/>
</dbReference>
<feature type="transmembrane region" description="Helical" evidence="14">
    <location>
        <begin position="20"/>
        <end position="41"/>
    </location>
</feature>
<keyword evidence="6 12" id="KW-0812">Transmembrane</keyword>
<evidence type="ECO:0000256" key="6">
    <source>
        <dbReference type="ARBA" id="ARBA00022692"/>
    </source>
</evidence>
<evidence type="ECO:0000256" key="10">
    <source>
        <dbReference type="ARBA" id="ARBA00023128"/>
    </source>
</evidence>
<dbReference type="HAMAP" id="MF_01350">
    <property type="entry name" value="NDH1_NuoH"/>
    <property type="match status" value="1"/>
</dbReference>
<protein>
    <recommendedName>
        <fullName evidence="4 13">NADH-ubiquinone oxidoreductase chain 1</fullName>
        <ecNumber evidence="13">7.1.1.2</ecNumber>
    </recommendedName>
</protein>
<accession>A0A3Q8UAD1</accession>
<dbReference type="InterPro" id="IPR001694">
    <property type="entry name" value="NADH_UbQ_OxRdtase_su1/FPO"/>
</dbReference>
<proteinExistence type="inferred from homology"/>
<keyword evidence="7" id="KW-0999">Mitochondrion inner membrane</keyword>
<keyword evidence="5" id="KW-0813">Transport</keyword>
<dbReference type="EMBL" id="MG923514">
    <property type="protein sequence ID" value="AZL93477.1"/>
    <property type="molecule type" value="Genomic_DNA"/>
</dbReference>
<comment type="similarity">
    <text evidence="3 12">Belongs to the complex I subunit 1 family.</text>
</comment>
<dbReference type="GO" id="GO:0008137">
    <property type="term" value="F:NADH dehydrogenase (ubiquinone) activity"/>
    <property type="evidence" value="ECO:0007669"/>
    <property type="project" value="UniProtKB-EC"/>
</dbReference>
<dbReference type="AlphaFoldDB" id="A0A3Q8UAD1"/>
<evidence type="ECO:0000256" key="7">
    <source>
        <dbReference type="ARBA" id="ARBA00022792"/>
    </source>
</evidence>
<feature type="transmembrane region" description="Helical" evidence="14">
    <location>
        <begin position="237"/>
        <end position="260"/>
    </location>
</feature>
<feature type="transmembrane region" description="Helical" evidence="14">
    <location>
        <begin position="296"/>
        <end position="317"/>
    </location>
</feature>
<feature type="transmembrane region" description="Helical" evidence="14">
    <location>
        <begin position="187"/>
        <end position="209"/>
    </location>
</feature>
<keyword evidence="8 14" id="KW-1133">Transmembrane helix</keyword>
<feature type="transmembrane region" description="Helical" evidence="14">
    <location>
        <begin position="86"/>
        <end position="107"/>
    </location>
</feature>
<evidence type="ECO:0000256" key="14">
    <source>
        <dbReference type="SAM" id="Phobius"/>
    </source>
</evidence>
<keyword evidence="12" id="KW-0520">NAD</keyword>
<evidence type="ECO:0000256" key="2">
    <source>
        <dbReference type="ARBA" id="ARBA00004448"/>
    </source>
</evidence>
<evidence type="ECO:0000313" key="15">
    <source>
        <dbReference type="EMBL" id="AZL93477.1"/>
    </source>
</evidence>
<keyword evidence="11 14" id="KW-0472">Membrane</keyword>
<dbReference type="Pfam" id="PF00146">
    <property type="entry name" value="NADHdh"/>
    <property type="match status" value="1"/>
</dbReference>
<dbReference type="PANTHER" id="PTHR11432:SF3">
    <property type="entry name" value="NADH-UBIQUINONE OXIDOREDUCTASE CHAIN 1"/>
    <property type="match status" value="1"/>
</dbReference>
<keyword evidence="9 13" id="KW-0830">Ubiquinone</keyword>
<feature type="transmembrane region" description="Helical" evidence="14">
    <location>
        <begin position="113"/>
        <end position="136"/>
    </location>
</feature>
<sequence length="325" mass="38867">MKKNCMKMIFMLMNIYYMNLLMINLLMIIMIMLSLAFLTLLERKLLGYIQIRKGPNKVNFLGVFQPFSDALKLFSKENFFMKNMNYMFYMFSPLLMLMLMLMIYLILPNKYNLYYLDLNLMLFLCLLSLGVYMIMISGWSSNSMYSMLGCIRSIAQTISYEVSLILIMMSNLIFIESFNLINLFNYQYYISFIYYLYPLMLMFLVSLVAELNRSPFDLAEGESELVSGFNTEYMSGMFALIFMSEYGMIIIMSYIFVMFYLGNLNYIMFFFIKVLLIMNLIIIFRGSFPRYRYDKLMILIWKSYLPVILNLMIYLYMIKWLILLN</sequence>
<dbReference type="GO" id="GO:0009060">
    <property type="term" value="P:aerobic respiration"/>
    <property type="evidence" value="ECO:0007669"/>
    <property type="project" value="TreeGrafter"/>
</dbReference>
<evidence type="ECO:0000256" key="9">
    <source>
        <dbReference type="ARBA" id="ARBA00023075"/>
    </source>
</evidence>
<feature type="transmembrane region" description="Helical" evidence="14">
    <location>
        <begin position="266"/>
        <end position="284"/>
    </location>
</feature>
<evidence type="ECO:0000256" key="13">
    <source>
        <dbReference type="RuleBase" id="RU000473"/>
    </source>
</evidence>
<dbReference type="PROSITE" id="PS00668">
    <property type="entry name" value="COMPLEX1_ND1_2"/>
    <property type="match status" value="1"/>
</dbReference>
<reference evidence="15" key="1">
    <citation type="journal article" date="2018" name="Mol. Phylogenet. Evol.">
        <title>Mitochondrial phylogenomics of the Hymenoptera.</title>
        <authorList>
            <person name="Tang P."/>
            <person name="Zhu J.C."/>
            <person name="Zheng B.Y."/>
            <person name="Wei S.J."/>
            <person name="Sharkey M."/>
            <person name="Chen X.X."/>
            <person name="Vogler A.P."/>
        </authorList>
    </citation>
    <scope>NUCLEOTIDE SEQUENCE</scope>
</reference>
<name>A0A3Q8UAD1_9HYME</name>
<comment type="subcellular location">
    <subcellularLocation>
        <location evidence="2 12">Mitochondrion inner membrane</location>
        <topology evidence="2 12">Multi-pass membrane protein</topology>
    </subcellularLocation>
</comment>
<keyword evidence="10 13" id="KW-0496">Mitochondrion</keyword>
<evidence type="ECO:0000256" key="1">
    <source>
        <dbReference type="ARBA" id="ARBA00003257"/>
    </source>
</evidence>
<evidence type="ECO:0000256" key="11">
    <source>
        <dbReference type="ARBA" id="ARBA00023136"/>
    </source>
</evidence>
<feature type="transmembrane region" description="Helical" evidence="14">
    <location>
        <begin position="157"/>
        <end position="175"/>
    </location>
</feature>
<organism evidence="15">
    <name type="scientific">Synergus sp. ZJUH_2016033</name>
    <dbReference type="NCBI Taxonomy" id="2491171"/>
    <lineage>
        <taxon>Eukaryota</taxon>
        <taxon>Metazoa</taxon>
        <taxon>Ecdysozoa</taxon>
        <taxon>Arthropoda</taxon>
        <taxon>Hexapoda</taxon>
        <taxon>Insecta</taxon>
        <taxon>Pterygota</taxon>
        <taxon>Neoptera</taxon>
        <taxon>Endopterygota</taxon>
        <taxon>Hymenoptera</taxon>
        <taxon>Apocrita</taxon>
        <taxon>Proctotrupomorpha</taxon>
        <taxon>Cynipoidea</taxon>
        <taxon>Cynipidae</taxon>
        <taxon>Cynipinae</taxon>
        <taxon>Synergini</taxon>
        <taxon>Synergus</taxon>
    </lineage>
</organism>
<evidence type="ECO:0000256" key="8">
    <source>
        <dbReference type="ARBA" id="ARBA00022989"/>
    </source>
</evidence>
<dbReference type="InterPro" id="IPR018086">
    <property type="entry name" value="NADH_UbQ_OxRdtase_su1_CS"/>
</dbReference>
<evidence type="ECO:0000256" key="12">
    <source>
        <dbReference type="RuleBase" id="RU000471"/>
    </source>
</evidence>
<evidence type="ECO:0000256" key="3">
    <source>
        <dbReference type="ARBA" id="ARBA00010535"/>
    </source>
</evidence>